<dbReference type="PANTHER" id="PTHR11785:SF402">
    <property type="entry name" value="AMINO ACID TRANSPORTER (EUROFUNG)"/>
    <property type="match status" value="1"/>
</dbReference>
<dbReference type="InterPro" id="IPR050598">
    <property type="entry name" value="AminoAcid_Transporter"/>
</dbReference>
<feature type="transmembrane region" description="Helical" evidence="1">
    <location>
        <begin position="142"/>
        <end position="158"/>
    </location>
</feature>
<dbReference type="Gene3D" id="1.20.1740.10">
    <property type="entry name" value="Amino acid/polyamine transporter I"/>
    <property type="match status" value="1"/>
</dbReference>
<dbReference type="Proteomes" id="UP001590951">
    <property type="component" value="Unassembled WGS sequence"/>
</dbReference>
<proteinExistence type="predicted"/>
<dbReference type="EMBL" id="JBHFEH010000038">
    <property type="protein sequence ID" value="KAL2051127.1"/>
    <property type="molecule type" value="Genomic_DNA"/>
</dbReference>
<evidence type="ECO:0000313" key="3">
    <source>
        <dbReference type="Proteomes" id="UP001590951"/>
    </source>
</evidence>
<sequence length="163" mass="18500">MSPSKLWHGMRTARQHWHYRITAAVAKRSDPLPAFAAFAIASFAEKAEVLRWDKQVPVYAIIMNALIASMHISIGTFDSLVTFIGISDYSFFFFAVLAIFVLRRRETPLDGSYRTRSFDPVIFCIFSGFLVTRGVITNPLKGFAILFLTVIGWAVFKHRTMKS</sequence>
<reference evidence="2 3" key="1">
    <citation type="submission" date="2024-09" db="EMBL/GenBank/DDBJ databases">
        <title>Rethinking Asexuality: The Enigmatic Case of Functional Sexual Genes in Lepraria (Stereocaulaceae).</title>
        <authorList>
            <person name="Doellman M."/>
            <person name="Sun Y."/>
            <person name="Barcenas-Pena A."/>
            <person name="Lumbsch H.T."/>
            <person name="Grewe F."/>
        </authorList>
    </citation>
    <scope>NUCLEOTIDE SEQUENCE [LARGE SCALE GENOMIC DNA]</scope>
    <source>
        <strain evidence="2 3">Grewe 0041</strain>
    </source>
</reference>
<accession>A0ABR4AZQ6</accession>
<keyword evidence="3" id="KW-1185">Reference proteome</keyword>
<name>A0ABR4AZQ6_9LECA</name>
<dbReference type="PANTHER" id="PTHR11785">
    <property type="entry name" value="AMINO ACID TRANSPORTER"/>
    <property type="match status" value="1"/>
</dbReference>
<keyword evidence="1" id="KW-0472">Membrane</keyword>
<keyword evidence="1" id="KW-1133">Transmembrane helix</keyword>
<organism evidence="2 3">
    <name type="scientific">Lepraria finkii</name>
    <dbReference type="NCBI Taxonomy" id="1340010"/>
    <lineage>
        <taxon>Eukaryota</taxon>
        <taxon>Fungi</taxon>
        <taxon>Dikarya</taxon>
        <taxon>Ascomycota</taxon>
        <taxon>Pezizomycotina</taxon>
        <taxon>Lecanoromycetes</taxon>
        <taxon>OSLEUM clade</taxon>
        <taxon>Lecanoromycetidae</taxon>
        <taxon>Lecanorales</taxon>
        <taxon>Lecanorineae</taxon>
        <taxon>Stereocaulaceae</taxon>
        <taxon>Lepraria</taxon>
    </lineage>
</organism>
<gene>
    <name evidence="2" type="ORF">ABVK25_008556</name>
</gene>
<evidence type="ECO:0000256" key="1">
    <source>
        <dbReference type="SAM" id="Phobius"/>
    </source>
</evidence>
<comment type="caution">
    <text evidence="2">The sequence shown here is derived from an EMBL/GenBank/DDBJ whole genome shotgun (WGS) entry which is preliminary data.</text>
</comment>
<evidence type="ECO:0000313" key="2">
    <source>
        <dbReference type="EMBL" id="KAL2051127.1"/>
    </source>
</evidence>
<feature type="transmembrane region" description="Helical" evidence="1">
    <location>
        <begin position="80"/>
        <end position="102"/>
    </location>
</feature>
<protein>
    <submittedName>
        <fullName evidence="2">Uncharacterized protein</fullName>
    </submittedName>
</protein>
<feature type="transmembrane region" description="Helical" evidence="1">
    <location>
        <begin position="118"/>
        <end position="136"/>
    </location>
</feature>
<feature type="transmembrane region" description="Helical" evidence="1">
    <location>
        <begin position="56"/>
        <end position="74"/>
    </location>
</feature>
<keyword evidence="1" id="KW-0812">Transmembrane</keyword>